<dbReference type="GO" id="GO:0019343">
    <property type="term" value="P:cysteine biosynthetic process via cystathionine"/>
    <property type="evidence" value="ECO:0007669"/>
    <property type="project" value="TreeGrafter"/>
</dbReference>
<proteinExistence type="inferred from homology"/>
<evidence type="ECO:0000256" key="7">
    <source>
        <dbReference type="ARBA" id="ARBA00052699"/>
    </source>
</evidence>
<dbReference type="PANTHER" id="PTHR11808">
    <property type="entry name" value="TRANS-SULFURATION ENZYME FAMILY MEMBER"/>
    <property type="match status" value="1"/>
</dbReference>
<evidence type="ECO:0000256" key="6">
    <source>
        <dbReference type="ARBA" id="ARBA00048780"/>
    </source>
</evidence>
<dbReference type="EC" id="4.4.1.2" evidence="4"/>
<reference evidence="10 11" key="1">
    <citation type="submission" date="2017-11" db="EMBL/GenBank/DDBJ databases">
        <title>Evolution of Phototrophy in the Chloroflexi Phylum Driven by Horizontal Gene Transfer.</title>
        <authorList>
            <person name="Ward L.M."/>
            <person name="Hemp J."/>
            <person name="Shih P.M."/>
            <person name="Mcglynn S.E."/>
            <person name="Fischer W."/>
        </authorList>
    </citation>
    <scope>NUCLEOTIDE SEQUENCE [LARGE SCALE GENOMIC DNA]</scope>
    <source>
        <strain evidence="10">JP3_7</strain>
    </source>
</reference>
<dbReference type="InterPro" id="IPR015422">
    <property type="entry name" value="PyrdxlP-dep_Trfase_small"/>
</dbReference>
<protein>
    <recommendedName>
        <fullName evidence="4">homocysteine desulfhydrase</fullName>
        <ecNumber evidence="4">4.4.1.2</ecNumber>
    </recommendedName>
    <alternativeName>
        <fullName evidence="5">Homocysteine desulfhydrase</fullName>
    </alternativeName>
</protein>
<dbReference type="SUPFAM" id="SSF53383">
    <property type="entry name" value="PLP-dependent transferases"/>
    <property type="match status" value="1"/>
</dbReference>
<evidence type="ECO:0000256" key="5">
    <source>
        <dbReference type="ARBA" id="ARBA00047199"/>
    </source>
</evidence>
<dbReference type="GO" id="GO:0005737">
    <property type="term" value="C:cytoplasm"/>
    <property type="evidence" value="ECO:0007669"/>
    <property type="project" value="TreeGrafter"/>
</dbReference>
<feature type="modified residue" description="N6-(pyridoxal phosphate)lysine" evidence="8">
    <location>
        <position position="196"/>
    </location>
</feature>
<dbReference type="InterPro" id="IPR054542">
    <property type="entry name" value="Cys_met_metab_PP"/>
</dbReference>
<dbReference type="Pfam" id="PF01053">
    <property type="entry name" value="Cys_Met_Meta_PP"/>
    <property type="match status" value="1"/>
</dbReference>
<comment type="cofactor">
    <cofactor evidence="1 9">
        <name>pyridoxal 5'-phosphate</name>
        <dbReference type="ChEBI" id="CHEBI:597326"/>
    </cofactor>
</comment>
<dbReference type="CDD" id="cd00614">
    <property type="entry name" value="CGS_like"/>
    <property type="match status" value="1"/>
</dbReference>
<name>A0A2M8QG13_9CHLR</name>
<evidence type="ECO:0000256" key="1">
    <source>
        <dbReference type="ARBA" id="ARBA00001933"/>
    </source>
</evidence>
<sequence length="373" mass="39338">MKLETLAVHAGREVEPATRAITPSITLSTTFERAQDGAFPGGHIYTRNSNPNRDALERALAALEGGGIAVAFASGNAATSAVLQALTPGDHVIASIETYYGTRAVLTGALRRWGLQADFVDMSDPANIARAMRPNTRLVWVETPSNPRLRLTDIAAAAAIAHAGGARLVCDNTFATPVLQRPLARGADLVVHSTTKYIGGHSDVLGGCVIANANDDFMQRVRAYQVFGGAAPSPFDCWLLLRSIPTLPYRVRAQSEGAMRVAAFLAAHPRVACVHYPGLPAHPGHAIAGRQMQGGFGGMLSFQVVGGEAEAMAVAARVRLIVRATSLGGVESLIEHRASVEGPDTPTPRNLLRLSVGLEHPDDLIADLAQAMA</sequence>
<dbReference type="GO" id="GO:0004123">
    <property type="term" value="F:cystathionine gamma-lyase activity"/>
    <property type="evidence" value="ECO:0007669"/>
    <property type="project" value="TreeGrafter"/>
</dbReference>
<dbReference type="Gene3D" id="3.40.640.10">
    <property type="entry name" value="Type I PLP-dependent aspartate aminotransferase-like (Major domain)"/>
    <property type="match status" value="1"/>
</dbReference>
<evidence type="ECO:0000256" key="9">
    <source>
        <dbReference type="RuleBase" id="RU362118"/>
    </source>
</evidence>
<evidence type="ECO:0000256" key="2">
    <source>
        <dbReference type="ARBA" id="ARBA00009077"/>
    </source>
</evidence>
<dbReference type="EMBL" id="PGTN01000007">
    <property type="protein sequence ID" value="PJF48750.1"/>
    <property type="molecule type" value="Genomic_DNA"/>
</dbReference>
<dbReference type="Gene3D" id="3.90.1150.10">
    <property type="entry name" value="Aspartate Aminotransferase, domain 1"/>
    <property type="match status" value="1"/>
</dbReference>
<accession>A0A2M8QG13</accession>
<dbReference type="InterPro" id="IPR015424">
    <property type="entry name" value="PyrdxlP-dep_Trfase"/>
</dbReference>
<dbReference type="Proteomes" id="UP000230790">
    <property type="component" value="Unassembled WGS sequence"/>
</dbReference>
<dbReference type="GO" id="GO:0047982">
    <property type="term" value="F:homocysteine desulfhydrase activity"/>
    <property type="evidence" value="ECO:0007669"/>
    <property type="project" value="UniProtKB-EC"/>
</dbReference>
<gene>
    <name evidence="10" type="ORF">CUN48_02040</name>
</gene>
<comment type="catalytic activity">
    <reaction evidence="6">
        <text>L-homocysteine + H2O = 2-oxobutanoate + hydrogen sulfide + NH4(+) + H(+)</text>
        <dbReference type="Rhea" id="RHEA:14501"/>
        <dbReference type="ChEBI" id="CHEBI:15377"/>
        <dbReference type="ChEBI" id="CHEBI:15378"/>
        <dbReference type="ChEBI" id="CHEBI:16763"/>
        <dbReference type="ChEBI" id="CHEBI:28938"/>
        <dbReference type="ChEBI" id="CHEBI:29919"/>
        <dbReference type="ChEBI" id="CHEBI:58199"/>
        <dbReference type="EC" id="4.4.1.2"/>
    </reaction>
    <physiologicalReaction direction="left-to-right" evidence="6">
        <dbReference type="Rhea" id="RHEA:14502"/>
    </physiologicalReaction>
</comment>
<comment type="caution">
    <text evidence="10">The sequence shown here is derived from an EMBL/GenBank/DDBJ whole genome shotgun (WGS) entry which is preliminary data.</text>
</comment>
<evidence type="ECO:0000313" key="10">
    <source>
        <dbReference type="EMBL" id="PJF48750.1"/>
    </source>
</evidence>
<keyword evidence="3 8" id="KW-0663">Pyridoxal phosphate</keyword>
<organism evidence="10 11">
    <name type="scientific">Candidatus Thermofonsia Clade 3 bacterium</name>
    <dbReference type="NCBI Taxonomy" id="2364212"/>
    <lineage>
        <taxon>Bacteria</taxon>
        <taxon>Bacillati</taxon>
        <taxon>Chloroflexota</taxon>
        <taxon>Candidatus Thermofontia</taxon>
        <taxon>Candidatus Thermofonsia Clade 3</taxon>
    </lineage>
</organism>
<evidence type="ECO:0000313" key="11">
    <source>
        <dbReference type="Proteomes" id="UP000230790"/>
    </source>
</evidence>
<dbReference type="PROSITE" id="PS00868">
    <property type="entry name" value="CYS_MET_METAB_PP"/>
    <property type="match status" value="1"/>
</dbReference>
<comment type="catalytic activity">
    <reaction evidence="7">
        <text>L-methionine + H2O = methanethiol + 2-oxobutanoate + NH4(+)</text>
        <dbReference type="Rhea" id="RHEA:23800"/>
        <dbReference type="ChEBI" id="CHEBI:15377"/>
        <dbReference type="ChEBI" id="CHEBI:16007"/>
        <dbReference type="ChEBI" id="CHEBI:16763"/>
        <dbReference type="ChEBI" id="CHEBI:28938"/>
        <dbReference type="ChEBI" id="CHEBI:57844"/>
        <dbReference type="EC" id="4.4.1.11"/>
    </reaction>
    <physiologicalReaction direction="left-to-right" evidence="7">
        <dbReference type="Rhea" id="RHEA:23801"/>
    </physiologicalReaction>
</comment>
<dbReference type="FunFam" id="3.40.640.10:FF:000046">
    <property type="entry name" value="Cystathionine gamma-lyase"/>
    <property type="match status" value="1"/>
</dbReference>
<dbReference type="GO" id="GO:0019346">
    <property type="term" value="P:transsulfuration"/>
    <property type="evidence" value="ECO:0007669"/>
    <property type="project" value="InterPro"/>
</dbReference>
<dbReference type="GO" id="GO:0030170">
    <property type="term" value="F:pyridoxal phosphate binding"/>
    <property type="evidence" value="ECO:0007669"/>
    <property type="project" value="InterPro"/>
</dbReference>
<dbReference type="InterPro" id="IPR015421">
    <property type="entry name" value="PyrdxlP-dep_Trfase_major"/>
</dbReference>
<dbReference type="PIRSF" id="PIRSF001434">
    <property type="entry name" value="CGS"/>
    <property type="match status" value="1"/>
</dbReference>
<comment type="similarity">
    <text evidence="2 9">Belongs to the trans-sulfuration enzymes family.</text>
</comment>
<evidence type="ECO:0000256" key="4">
    <source>
        <dbReference type="ARBA" id="ARBA00047175"/>
    </source>
</evidence>
<evidence type="ECO:0000256" key="3">
    <source>
        <dbReference type="ARBA" id="ARBA00022898"/>
    </source>
</evidence>
<dbReference type="GO" id="GO:0018826">
    <property type="term" value="F:methionine gamma-lyase activity"/>
    <property type="evidence" value="ECO:0007669"/>
    <property type="project" value="UniProtKB-EC"/>
</dbReference>
<dbReference type="AlphaFoldDB" id="A0A2M8QG13"/>
<evidence type="ECO:0000256" key="8">
    <source>
        <dbReference type="PIRSR" id="PIRSR001434-2"/>
    </source>
</evidence>
<dbReference type="PANTHER" id="PTHR11808:SF85">
    <property type="entry name" value="CYSTATHIONINE GAMMA-LYASE-RELATED"/>
    <property type="match status" value="1"/>
</dbReference>
<dbReference type="InterPro" id="IPR000277">
    <property type="entry name" value="Cys/Met-Metab_PyrdxlP-dep_enz"/>
</dbReference>